<dbReference type="Proteomes" id="UP001165960">
    <property type="component" value="Unassembled WGS sequence"/>
</dbReference>
<gene>
    <name evidence="1" type="ORF">DSO57_1000624</name>
</gene>
<proteinExistence type="predicted"/>
<dbReference type="EMBL" id="QTSX02006391">
    <property type="protein sequence ID" value="KAJ9055766.1"/>
    <property type="molecule type" value="Genomic_DNA"/>
</dbReference>
<reference evidence="1" key="1">
    <citation type="submission" date="2022-04" db="EMBL/GenBank/DDBJ databases">
        <title>Genome of the entomopathogenic fungus Entomophthora muscae.</title>
        <authorList>
            <person name="Elya C."/>
            <person name="Lovett B.R."/>
            <person name="Lee E."/>
            <person name="Macias A.M."/>
            <person name="Hajek A.E."/>
            <person name="De Bivort B.L."/>
            <person name="Kasson M.T."/>
            <person name="De Fine Licht H.H."/>
            <person name="Stajich J.E."/>
        </authorList>
    </citation>
    <scope>NUCLEOTIDE SEQUENCE</scope>
    <source>
        <strain evidence="1">Berkeley</strain>
    </source>
</reference>
<organism evidence="1 2">
    <name type="scientific">Entomophthora muscae</name>
    <dbReference type="NCBI Taxonomy" id="34485"/>
    <lineage>
        <taxon>Eukaryota</taxon>
        <taxon>Fungi</taxon>
        <taxon>Fungi incertae sedis</taxon>
        <taxon>Zoopagomycota</taxon>
        <taxon>Entomophthoromycotina</taxon>
        <taxon>Entomophthoromycetes</taxon>
        <taxon>Entomophthorales</taxon>
        <taxon>Entomophthoraceae</taxon>
        <taxon>Entomophthora</taxon>
    </lineage>
</organism>
<evidence type="ECO:0000313" key="2">
    <source>
        <dbReference type="Proteomes" id="UP001165960"/>
    </source>
</evidence>
<protein>
    <submittedName>
        <fullName evidence="1">Uncharacterized protein</fullName>
    </submittedName>
</protein>
<keyword evidence="2" id="KW-1185">Reference proteome</keyword>
<name>A0ACC2S0E3_9FUNG</name>
<evidence type="ECO:0000313" key="1">
    <source>
        <dbReference type="EMBL" id="KAJ9055766.1"/>
    </source>
</evidence>
<accession>A0ACC2S0E3</accession>
<sequence length="293" mass="32243">MSPCPNIKGPPRKSERLQARQALVKAISTTIENPRAKLYLLQSVKSDDTDPQDDPDSPSIFVNVSVPLPLQTILKVVPGLESALSLLREALNPQGVHTTLSMELHNPISRLCTWIKVTIFDTSIIALLDRAGVESIKSNGAYFSVPLRFGELVVTYPAVVLESESYNMLIGTDFFRTYQNVFLVSKEETGRQHVCLWYSHGVLGLPYRVANASVKPLPTYGDNQKGLKMRSNQLFTITPKTQVAVDTGLYLNLPPGLHLEISSISGVSRNEPLITPGIHDSAAQETLKVLLLN</sequence>
<comment type="caution">
    <text evidence="1">The sequence shown here is derived from an EMBL/GenBank/DDBJ whole genome shotgun (WGS) entry which is preliminary data.</text>
</comment>